<reference evidence="2 4" key="2">
    <citation type="submission" date="2018-09" db="EMBL/GenBank/DDBJ databases">
        <title>Phylogenetic diversity of Pectobacterium and Dickeya strains causing blackleg disease of potato in Morocco.</title>
        <authorList>
            <person name="Oulghazi S."/>
            <person name="Moumni M."/>
            <person name="Faure D."/>
        </authorList>
    </citation>
    <scope>NUCLEOTIDE SEQUENCE [LARGE SCALE GENOMIC DNA]</scope>
    <source>
        <strain evidence="2 4">S4.16.03.LID</strain>
    </source>
</reference>
<comment type="caution">
    <text evidence="1">The sequence shown here is derived from an EMBL/GenBank/DDBJ whole genome shotgun (WGS) entry which is preliminary data.</text>
</comment>
<evidence type="ECO:0000313" key="1">
    <source>
        <dbReference type="EMBL" id="PWD72215.1"/>
    </source>
</evidence>
<dbReference type="Proteomes" id="UP000266633">
    <property type="component" value="Unassembled WGS sequence"/>
</dbReference>
<dbReference type="Proteomes" id="UP000245055">
    <property type="component" value="Unassembled WGS sequence"/>
</dbReference>
<dbReference type="AlphaFoldDB" id="A0AAP2CZ32"/>
<dbReference type="RefSeq" id="WP_024108519.1">
    <property type="nucleotide sequence ID" value="NZ_CP031560.1"/>
</dbReference>
<protein>
    <submittedName>
        <fullName evidence="1">Uncharacterized protein</fullName>
    </submittedName>
</protein>
<accession>A0AAP2CZ32</accession>
<proteinExistence type="predicted"/>
<keyword evidence="4" id="KW-1185">Reference proteome</keyword>
<dbReference type="Gene3D" id="3.90.550.10">
    <property type="entry name" value="Spore Coat Polysaccharide Biosynthesis Protein SpsA, Chain A"/>
    <property type="match status" value="1"/>
</dbReference>
<sequence length="288" mass="33731">MSYREIKYNKKISILVILFNKELIESKTLNSLLQCKSTSDVSLKILNNGPREIKAEGELFQALASSFKDVMLESRLENAPLSKLYNEFIKINPESDYFVVLDDDSRLDEDFIFNINKTDADIIIPRILSVDDGNFYYPTQNGVVVEHDGWVDLSSLMSISSGLTISKKLVFAMLSHYPDVFDERFSLYGIDTSFFLRLRNIIKSDSYLLLAKCVSLIYHSLSRVQKENVSQFRVIERLYDFAITARHYPEYVGRFWLFKRIVKYSILMEFKYAWILFRYYVKGRHPKC</sequence>
<evidence type="ECO:0000313" key="3">
    <source>
        <dbReference type="Proteomes" id="UP000245055"/>
    </source>
</evidence>
<dbReference type="GeneID" id="49321303"/>
<name>A0AAP2CZ32_9GAMM</name>
<organism evidence="1 3">
    <name type="scientific">Dickeya dianthicola</name>
    <dbReference type="NCBI Taxonomy" id="204039"/>
    <lineage>
        <taxon>Bacteria</taxon>
        <taxon>Pseudomonadati</taxon>
        <taxon>Pseudomonadota</taxon>
        <taxon>Gammaproteobacteria</taxon>
        <taxon>Enterobacterales</taxon>
        <taxon>Pectobacteriaceae</taxon>
        <taxon>Dickeya</taxon>
    </lineage>
</organism>
<gene>
    <name evidence="2" type="ORF">D5077_06115</name>
    <name evidence="1" type="ORF">DF213_13880</name>
</gene>
<evidence type="ECO:0000313" key="2">
    <source>
        <dbReference type="EMBL" id="RJL75450.1"/>
    </source>
</evidence>
<evidence type="ECO:0000313" key="4">
    <source>
        <dbReference type="Proteomes" id="UP000266633"/>
    </source>
</evidence>
<dbReference type="EMBL" id="QESZ01000019">
    <property type="protein sequence ID" value="PWD72215.1"/>
    <property type="molecule type" value="Genomic_DNA"/>
</dbReference>
<dbReference type="InterPro" id="IPR029044">
    <property type="entry name" value="Nucleotide-diphossugar_trans"/>
</dbReference>
<dbReference type="EMBL" id="QZDO01000018">
    <property type="protein sequence ID" value="RJL75450.1"/>
    <property type="molecule type" value="Genomic_DNA"/>
</dbReference>
<dbReference type="SUPFAM" id="SSF53448">
    <property type="entry name" value="Nucleotide-diphospho-sugar transferases"/>
    <property type="match status" value="1"/>
</dbReference>
<reference evidence="1 3" key="1">
    <citation type="submission" date="2018-05" db="EMBL/GenBank/DDBJ databases">
        <title>Genomic diversity of pathogens causing Blackleg of Potato in Pakistan.</title>
        <authorList>
            <person name="Sarfraz S."/>
            <person name="Riaz K."/>
            <person name="Oulghazi S."/>
            <person name="Cigna J."/>
            <person name="Sahi S.T."/>
            <person name="Khan S.H."/>
            <person name="Hameed A."/>
            <person name="Faure D."/>
        </authorList>
    </citation>
    <scope>NUCLEOTIDE SEQUENCE [LARGE SCALE GENOMIC DNA]</scope>
    <source>
        <strain evidence="1 3">SS70</strain>
    </source>
</reference>